<protein>
    <submittedName>
        <fullName evidence="2">(pine wood nematode) hypothetical protein</fullName>
    </submittedName>
</protein>
<gene>
    <name evidence="2" type="ORF">BXYJ_LOCUS4760</name>
</gene>
<name>A0A7I8WXB2_BURXY</name>
<dbReference type="Proteomes" id="UP000659654">
    <property type="component" value="Unassembled WGS sequence"/>
</dbReference>
<feature type="chain" id="PRO_5035412494" evidence="1">
    <location>
        <begin position="22"/>
        <end position="772"/>
    </location>
</feature>
<keyword evidence="1" id="KW-0732">Signal</keyword>
<keyword evidence="3" id="KW-1185">Reference proteome</keyword>
<dbReference type="EMBL" id="CAJFCV020000002">
    <property type="protein sequence ID" value="CAG9100248.1"/>
    <property type="molecule type" value="Genomic_DNA"/>
</dbReference>
<comment type="caution">
    <text evidence="2">The sequence shown here is derived from an EMBL/GenBank/DDBJ whole genome shotgun (WGS) entry which is preliminary data.</text>
</comment>
<proteinExistence type="predicted"/>
<dbReference type="AlphaFoldDB" id="A0A7I8WXB2"/>
<dbReference type="OrthoDB" id="10533682at2759"/>
<dbReference type="Proteomes" id="UP000582659">
    <property type="component" value="Unassembled WGS sequence"/>
</dbReference>
<evidence type="ECO:0000313" key="2">
    <source>
        <dbReference type="EMBL" id="CAD5216888.1"/>
    </source>
</evidence>
<feature type="signal peptide" evidence="1">
    <location>
        <begin position="1"/>
        <end position="21"/>
    </location>
</feature>
<evidence type="ECO:0000313" key="3">
    <source>
        <dbReference type="Proteomes" id="UP000659654"/>
    </source>
</evidence>
<reference evidence="2" key="1">
    <citation type="submission" date="2020-09" db="EMBL/GenBank/DDBJ databases">
        <authorList>
            <person name="Kikuchi T."/>
        </authorList>
    </citation>
    <scope>NUCLEOTIDE SEQUENCE</scope>
    <source>
        <strain evidence="2">Ka4C1</strain>
    </source>
</reference>
<evidence type="ECO:0000256" key="1">
    <source>
        <dbReference type="SAM" id="SignalP"/>
    </source>
</evidence>
<dbReference type="EMBL" id="CAJFDI010000002">
    <property type="protein sequence ID" value="CAD5216888.1"/>
    <property type="molecule type" value="Genomic_DNA"/>
</dbReference>
<accession>A0A7I8WXB2</accession>
<organism evidence="2 3">
    <name type="scientific">Bursaphelenchus xylophilus</name>
    <name type="common">Pinewood nematode worm</name>
    <name type="synonym">Aphelenchoides xylophilus</name>
    <dbReference type="NCBI Taxonomy" id="6326"/>
    <lineage>
        <taxon>Eukaryota</taxon>
        <taxon>Metazoa</taxon>
        <taxon>Ecdysozoa</taxon>
        <taxon>Nematoda</taxon>
        <taxon>Chromadorea</taxon>
        <taxon>Rhabditida</taxon>
        <taxon>Tylenchina</taxon>
        <taxon>Tylenchomorpha</taxon>
        <taxon>Aphelenchoidea</taxon>
        <taxon>Aphelenchoididae</taxon>
        <taxon>Bursaphelenchus</taxon>
    </lineage>
</organism>
<sequence>MLKTWLVACSLFPLFNGWVHLENVTIHHGNVSYFDESKIAAADPLVMLFLTHTVYFRVDFNDKKVRAQLEDIFREFARRHRKSNVRKPFVQAIGNTQNGGYLVFDPTERAPKTYKSWENITYSDYVPTTIKHYCVSHLELVQTSRITMDCVYSEEQIHIYYPNNKTGKSTISQELLTQEDYNFYTDNHLHTTCYQTMKTKPGKVHMRTICKCHGYYECLEVHRTRKCFVGEIRTKSFDLDKGEGVMDINETIYGHPDIRMPRSAANGCGLYFILSVDDRNAFLRGLFYANHERRRDIMNMSLHDPVFANAFRKQYRIEFPPHHIEKTLFALNYFLDNYTITKEVRIQKDRYYQNYCLFHLMNEGDEQKCVVAIEVGPERFWDNFAIPNVSITELLNSTDYKLKTSGQIGQYFIQWKTYKNTGKSFFVFECKGRRCHDILIKNHAKSSHYITNRTCSSGSRSYTLAELQSPITDFPRVISRFNLCFRAAYKTHEAVSRTYFPLDTDGNYFLVHKAKRFKHPIYRKGIFHSIINMLYQLHTTIKITGRHRDNTRYDTVIETFNATAYDPNKTNEENGQIDKNLPQKPLALTVVSNHVLQSDREPLLFCMGLNTTDLKYNAYDPAIDYTQDPTGLCVSTQKLGTRRLHDYFAKGPPDRFEDETISEEYKGSWIYEFQKGRIKSNVLYGIYDGICDYTSWTLMEREVGCKCFYVYAAQDVACCCTWMAKKGYESDLDRFIRSHEDSIFTYDVWAQEDIERIRAYDPTNEIFREAGF</sequence>